<dbReference type="AlphaFoldDB" id="A0A0R2KIP1"/>
<keyword evidence="7" id="KW-1185">Reference proteome</keyword>
<name>A0A0R2KIP1_9LACO</name>
<accession>A0A0R2KIP1</accession>
<feature type="coiled-coil region" evidence="4">
    <location>
        <begin position="183"/>
        <end position="416"/>
    </location>
</feature>
<dbReference type="Pfam" id="PF13476">
    <property type="entry name" value="AAA_23"/>
    <property type="match status" value="1"/>
</dbReference>
<feature type="domain" description="Rad50/SbcC-type AAA" evidence="5">
    <location>
        <begin position="5"/>
        <end position="212"/>
    </location>
</feature>
<dbReference type="GO" id="GO:0004527">
    <property type="term" value="F:exonuclease activity"/>
    <property type="evidence" value="ECO:0007669"/>
    <property type="project" value="UniProtKB-KW"/>
</dbReference>
<dbReference type="RefSeq" id="WP_027106331.1">
    <property type="nucleotide sequence ID" value="NZ_AUHP01000001.1"/>
</dbReference>
<dbReference type="GO" id="GO:0016887">
    <property type="term" value="F:ATP hydrolysis activity"/>
    <property type="evidence" value="ECO:0007669"/>
    <property type="project" value="InterPro"/>
</dbReference>
<organism evidence="6 7">
    <name type="scientific">Ligilactobacillus ceti DSM 22408</name>
    <dbReference type="NCBI Taxonomy" id="1122146"/>
    <lineage>
        <taxon>Bacteria</taxon>
        <taxon>Bacillati</taxon>
        <taxon>Bacillota</taxon>
        <taxon>Bacilli</taxon>
        <taxon>Lactobacillales</taxon>
        <taxon>Lactobacillaceae</taxon>
        <taxon>Ligilactobacillus</taxon>
    </lineage>
</organism>
<sequence length="1036" mass="118961">MKPISLKIVNFGPFKDEFIDFTRFYEQSLFLITGPTGCGKTTIFDAMSFALFGTTSGGERSPETMRSDFAGPKDKTYVEFVFEHQGVEYTIYRSPKYQLAHKKTAEKQTVCLSYQHHGEMVTIEKVPEAGVKIHELLHLTAKQFLQIILLPQTKFQQFLLSNSNEKEAILRELFDSSLYQKWVDDLQLKLKGQEGNFAQVEQQIQNLQAQIEGVEDKELPPVQARSEWLKVVNGLLTAQKELLKDHQTSLQQLQKQQTQLTQQVTQEESLQANFEKLILIEKEQAKLAEKTEQMAQLALQVADLQWVQKQQVAINTYQQAQQQTDTLKNTLKELQTEARNIEQNAELLKEQEQELTNQKEEMVFLKQEVTLLAAKEPSYQQVDKLSKLYQQQNNRLTQEQEILTTENTRLAELEEAQTEYLKQQSIQSEKLTQQQIRLQEITEKRQATSKLYEKWESTLVKKNSLQKQQKQREQELRELSQQLSEQKEALQVVNDNWLQQQIVSLASQLSDNAPCPVCGSTEHPCLAQPTNNEQVSEQDVTTLQEICQQLTEQQVALEAVFTSEARRFQDYQEQEQNLVDKLGECYQIVTPVMSERIQQAYQDEGQQQTTYQQAEQVTKELLIEIQQQLEQVMQDKQQAEADVKQRTDVVQNLNQEMLQTKGHLAALQSELPAEYGDLASLQKAIRSKEQQLQVYEQKVEEYQKAEKHNTELQISNETQQNKLKEEQITVANTLETMHTKLENEIDAQKRINDIAMLLTLSQNVVQLEKLSVELTSYQQAVHDAEKQQQIYQELIAGKVKPDIAKTKSVLSQIEDSVKQQQDITNQQSNLILNNEKILAKIVMLEEQNQADELQLRKLKQLVDAVKGRNSDVRLGLEKYVLQQSFEKVLEIASLQLKRLSQGRYWFVLDKTMRKKTTLTGLEINVYDDNFGKERSVKTLSGGESFKAALALALALGEVIQAENGGVMIEALFIDEGFGSLDQDSLQLALETLQTLQASQRLVGVISHVEELKEQIPAQIQITTKDGRSQIGYQLEF</sequence>
<dbReference type="EMBL" id="JQBZ01000017">
    <property type="protein sequence ID" value="KRN89266.1"/>
    <property type="molecule type" value="Genomic_DNA"/>
</dbReference>
<dbReference type="OrthoDB" id="9795626at2"/>
<gene>
    <name evidence="6" type="ORF">IV53_GL000179</name>
</gene>
<evidence type="ECO:0000256" key="2">
    <source>
        <dbReference type="ARBA" id="ARBA00011322"/>
    </source>
</evidence>
<keyword evidence="6" id="KW-0540">Nuclease</keyword>
<dbReference type="InterPro" id="IPR027417">
    <property type="entry name" value="P-loop_NTPase"/>
</dbReference>
<dbReference type="InterPro" id="IPR038729">
    <property type="entry name" value="Rad50/SbcC_AAA"/>
</dbReference>
<evidence type="ECO:0000259" key="5">
    <source>
        <dbReference type="Pfam" id="PF13476"/>
    </source>
</evidence>
<proteinExistence type="inferred from homology"/>
<dbReference type="eggNOG" id="COG0419">
    <property type="taxonomic scope" value="Bacteria"/>
</dbReference>
<reference evidence="6 7" key="1">
    <citation type="journal article" date="2015" name="Genome Announc.">
        <title>Expanding the biotechnology potential of lactobacilli through comparative genomics of 213 strains and associated genera.</title>
        <authorList>
            <person name="Sun Z."/>
            <person name="Harris H.M."/>
            <person name="McCann A."/>
            <person name="Guo C."/>
            <person name="Argimon S."/>
            <person name="Zhang W."/>
            <person name="Yang X."/>
            <person name="Jeffery I.B."/>
            <person name="Cooney J.C."/>
            <person name="Kagawa T.F."/>
            <person name="Liu W."/>
            <person name="Song Y."/>
            <person name="Salvetti E."/>
            <person name="Wrobel A."/>
            <person name="Rasinkangas P."/>
            <person name="Parkhill J."/>
            <person name="Rea M.C."/>
            <person name="O'Sullivan O."/>
            <person name="Ritari J."/>
            <person name="Douillard F.P."/>
            <person name="Paul Ross R."/>
            <person name="Yang R."/>
            <person name="Briner A.E."/>
            <person name="Felis G.E."/>
            <person name="de Vos W.M."/>
            <person name="Barrangou R."/>
            <person name="Klaenhammer T.R."/>
            <person name="Caufield P.W."/>
            <person name="Cui Y."/>
            <person name="Zhang H."/>
            <person name="O'Toole P.W."/>
        </authorList>
    </citation>
    <scope>NUCLEOTIDE SEQUENCE [LARGE SCALE GENOMIC DNA]</scope>
    <source>
        <strain evidence="6 7">DSM 22408</strain>
    </source>
</reference>
<evidence type="ECO:0000313" key="7">
    <source>
        <dbReference type="Proteomes" id="UP000051500"/>
    </source>
</evidence>
<keyword evidence="6" id="KW-0269">Exonuclease</keyword>
<evidence type="ECO:0000256" key="3">
    <source>
        <dbReference type="ARBA" id="ARBA00013368"/>
    </source>
</evidence>
<dbReference type="STRING" id="1122146.IV53_GL000179"/>
<protein>
    <recommendedName>
        <fullName evidence="3">Nuclease SbcCD subunit C</fullName>
    </recommendedName>
</protein>
<comment type="subunit">
    <text evidence="2">Heterodimer of SbcC and SbcD.</text>
</comment>
<keyword evidence="4" id="KW-0175">Coiled coil</keyword>
<keyword evidence="6" id="KW-0378">Hydrolase</keyword>
<feature type="coiled-coil region" evidence="4">
    <location>
        <begin position="611"/>
        <end position="787"/>
    </location>
</feature>
<feature type="coiled-coil region" evidence="4">
    <location>
        <begin position="462"/>
        <end position="496"/>
    </location>
</feature>
<dbReference type="PANTHER" id="PTHR32114">
    <property type="entry name" value="ABC TRANSPORTER ABCH.3"/>
    <property type="match status" value="1"/>
</dbReference>
<comment type="similarity">
    <text evidence="1">Belongs to the SMC family. SbcC subfamily.</text>
</comment>
<evidence type="ECO:0000256" key="1">
    <source>
        <dbReference type="ARBA" id="ARBA00006930"/>
    </source>
</evidence>
<evidence type="ECO:0000313" key="6">
    <source>
        <dbReference type="EMBL" id="KRN89266.1"/>
    </source>
</evidence>
<dbReference type="Gene3D" id="3.40.50.300">
    <property type="entry name" value="P-loop containing nucleotide triphosphate hydrolases"/>
    <property type="match status" value="2"/>
</dbReference>
<dbReference type="PANTHER" id="PTHR32114:SF2">
    <property type="entry name" value="ABC TRANSPORTER ABCH.3"/>
    <property type="match status" value="1"/>
</dbReference>
<dbReference type="Proteomes" id="UP000051500">
    <property type="component" value="Unassembled WGS sequence"/>
</dbReference>
<dbReference type="SUPFAM" id="SSF52540">
    <property type="entry name" value="P-loop containing nucleoside triphosphate hydrolases"/>
    <property type="match status" value="2"/>
</dbReference>
<dbReference type="GO" id="GO:0006302">
    <property type="term" value="P:double-strand break repair"/>
    <property type="evidence" value="ECO:0007669"/>
    <property type="project" value="InterPro"/>
</dbReference>
<comment type="caution">
    <text evidence="6">The sequence shown here is derived from an EMBL/GenBank/DDBJ whole genome shotgun (WGS) entry which is preliminary data.</text>
</comment>
<dbReference type="PATRIC" id="fig|1122146.4.peg.181"/>
<dbReference type="Pfam" id="PF13558">
    <property type="entry name" value="SbcC_Walker_B"/>
    <property type="match status" value="1"/>
</dbReference>
<evidence type="ECO:0000256" key="4">
    <source>
        <dbReference type="SAM" id="Coils"/>
    </source>
</evidence>